<dbReference type="GO" id="GO:0010494">
    <property type="term" value="C:cytoplasmic stress granule"/>
    <property type="evidence" value="ECO:0007669"/>
    <property type="project" value="UniProtKB-ARBA"/>
</dbReference>
<reference evidence="15" key="1">
    <citation type="submission" date="2014-05" db="EMBL/GenBank/DDBJ databases">
        <title>The transcriptome of the halophilic microalga Tetraselmis sp. GSL018 isolated from the Great Salt Lake, Utah.</title>
        <authorList>
            <person name="Jinkerson R.E."/>
            <person name="D'Adamo S."/>
            <person name="Posewitz M.C."/>
        </authorList>
    </citation>
    <scope>NUCLEOTIDE SEQUENCE</scope>
    <source>
        <strain evidence="15">GSL018</strain>
    </source>
</reference>
<dbReference type="HAMAP" id="MF_02076">
    <property type="entry name" value="Glu_tRNA_synth_type2"/>
    <property type="match status" value="1"/>
</dbReference>
<dbReference type="InterPro" id="IPR020056">
    <property type="entry name" value="Rbsml_bL25/Gln-tRNA_synth_N"/>
</dbReference>
<dbReference type="SUPFAM" id="SSF50715">
    <property type="entry name" value="Ribosomal protein L25-like"/>
    <property type="match status" value="1"/>
</dbReference>
<dbReference type="InterPro" id="IPR036282">
    <property type="entry name" value="Glutathione-S-Trfase_C_sf"/>
</dbReference>
<dbReference type="EC" id="6.1.1.17" evidence="3"/>
<dbReference type="EMBL" id="GBEZ01021017">
    <property type="protein sequence ID" value="JAC65701.1"/>
    <property type="molecule type" value="Transcribed_RNA"/>
</dbReference>
<comment type="subcellular location">
    <subcellularLocation>
        <location evidence="1">Cytoplasm</location>
    </subcellularLocation>
</comment>
<dbReference type="InterPro" id="IPR020059">
    <property type="entry name" value="Glu/Gln-tRNA-synth_Ib_codon-bd"/>
</dbReference>
<comment type="similarity">
    <text evidence="2">Belongs to the class-I aminoacyl-tRNA synthetase family. Glutamate--tRNA ligase type 2 subfamily.</text>
</comment>
<dbReference type="InterPro" id="IPR011035">
    <property type="entry name" value="Ribosomal_bL25/Gln-tRNA_synth"/>
</dbReference>
<dbReference type="CDD" id="cd10289">
    <property type="entry name" value="GST_C_AaRS_like"/>
    <property type="match status" value="1"/>
</dbReference>
<dbReference type="GO" id="GO:0006424">
    <property type="term" value="P:glutamyl-tRNA aminoacylation"/>
    <property type="evidence" value="ECO:0007669"/>
    <property type="project" value="InterPro"/>
</dbReference>
<dbReference type="InterPro" id="IPR049437">
    <property type="entry name" value="tRNA-synt_1c_C2"/>
</dbReference>
<evidence type="ECO:0000256" key="5">
    <source>
        <dbReference type="ARBA" id="ARBA00022553"/>
    </source>
</evidence>
<dbReference type="InterPro" id="IPR010987">
    <property type="entry name" value="Glutathione-S-Trfase_C-like"/>
</dbReference>
<keyword evidence="7 13" id="KW-0547">Nucleotide-binding</keyword>
<gene>
    <name evidence="15" type="primary">GLTX</name>
    <name evidence="15" type="ORF">TSPGSL018_15465</name>
</gene>
<evidence type="ECO:0000256" key="3">
    <source>
        <dbReference type="ARBA" id="ARBA00012835"/>
    </source>
</evidence>
<evidence type="ECO:0000256" key="2">
    <source>
        <dbReference type="ARBA" id="ARBA00008927"/>
    </source>
</evidence>
<dbReference type="PANTHER" id="PTHR43097">
    <property type="entry name" value="GLUTAMINE-TRNA LIGASE"/>
    <property type="match status" value="1"/>
</dbReference>
<dbReference type="GO" id="GO:0004818">
    <property type="term" value="F:glutamate-tRNA ligase activity"/>
    <property type="evidence" value="ECO:0007669"/>
    <property type="project" value="UniProtKB-EC"/>
</dbReference>
<evidence type="ECO:0000256" key="7">
    <source>
        <dbReference type="ARBA" id="ARBA00022741"/>
    </source>
</evidence>
<dbReference type="Gene3D" id="3.40.50.620">
    <property type="entry name" value="HUPs"/>
    <property type="match status" value="1"/>
</dbReference>
<evidence type="ECO:0000256" key="8">
    <source>
        <dbReference type="ARBA" id="ARBA00022840"/>
    </source>
</evidence>
<dbReference type="Gene3D" id="3.90.800.10">
    <property type="entry name" value="Glutamyl-tRNA Synthetase, Domain 3"/>
    <property type="match status" value="1"/>
</dbReference>
<evidence type="ECO:0000259" key="14">
    <source>
        <dbReference type="PROSITE" id="PS50405"/>
    </source>
</evidence>
<dbReference type="NCBIfam" id="TIGR00463">
    <property type="entry name" value="gltX_arch"/>
    <property type="match status" value="1"/>
</dbReference>
<evidence type="ECO:0000256" key="4">
    <source>
        <dbReference type="ARBA" id="ARBA00022490"/>
    </source>
</evidence>
<dbReference type="FunFam" id="2.40.240.10:FF:000004">
    <property type="entry name" value="Glutamyl-tRNA synthetase, cytoplasmic"/>
    <property type="match status" value="1"/>
</dbReference>
<comment type="catalytic activity">
    <reaction evidence="12">
        <text>tRNA(Glu) + L-glutamate + ATP = L-glutamyl-tRNA(Glu) + AMP + diphosphate</text>
        <dbReference type="Rhea" id="RHEA:23540"/>
        <dbReference type="Rhea" id="RHEA-COMP:9663"/>
        <dbReference type="Rhea" id="RHEA-COMP:9680"/>
        <dbReference type="ChEBI" id="CHEBI:29985"/>
        <dbReference type="ChEBI" id="CHEBI:30616"/>
        <dbReference type="ChEBI" id="CHEBI:33019"/>
        <dbReference type="ChEBI" id="CHEBI:78442"/>
        <dbReference type="ChEBI" id="CHEBI:78520"/>
        <dbReference type="ChEBI" id="CHEBI:456215"/>
        <dbReference type="EC" id="6.1.1.17"/>
    </reaction>
</comment>
<evidence type="ECO:0000256" key="13">
    <source>
        <dbReference type="RuleBase" id="RU363037"/>
    </source>
</evidence>
<dbReference type="SUPFAM" id="SSF47616">
    <property type="entry name" value="GST C-terminal domain-like"/>
    <property type="match status" value="1"/>
</dbReference>
<keyword evidence="10 13" id="KW-0030">Aminoacyl-tRNA synthetase</keyword>
<evidence type="ECO:0000256" key="11">
    <source>
        <dbReference type="ARBA" id="ARBA00030865"/>
    </source>
</evidence>
<sequence length="717" mass="80654">MAEISYNSRAVPFGPIAAAKLVQFDLKPLEDIRLQPGSPPVLALSRKCEVSGTVPILRYIARQSGSKTLYGSDALTSLQVDQILDFVANVVPGPTFEAVCARLNDFLALRTYFGDNHLTIADLAVWGCLQGLPIWAKFQKSPSLPHLIRWYSHCCSLPALKDVIDTFDARKKRHTEMVAKSSQKSGTGSSVASELTLPGAEKGKVVTRFPPEPSGYLHIGHAKAALLNSHFAEKYDGKLIVRFDDTNPSKEKDEYVENILTDIATMGIKYSRLTYTSDYFPLLLEQAELLIKAGLLYADDTPVEQMREERMAMKESGRRGRSVEENLEVWRGMVEGSELGLANCMRFKISMQDNNGCMRDPVAYRCNLTPHHRTGTKYKVYPTYDCACPFVDALEGVTHALRTSEYKDREPQYYWVLEAHRSVRPSLPKVQIWDFARLSFQYTVLSKRKLTWFVETGKVDSWSDPRFPTVQGIMRRGMTIGALREFMISQGASKNVTLQEWDKIWSINKRLIDPVCPRHTAIASEGRVRLTLTNGPKEPEVVIVPRHKKHPPAGKKATTKASAVWLEQVDAQAVTEGEEVTLMDWGNCFIRRISRGESGEVVALEGELNPEGDFKKTKLKLTWLADMDELVDLQLDDFDYLITKAKPEEEDVFEDLVNPKTRFTTMAKGDPNMRGLQKGDIIQLERKGYFIVDVPLVKPGTSPIILFSIPDGRAAKK</sequence>
<dbReference type="Pfam" id="PF00043">
    <property type="entry name" value="GST_C"/>
    <property type="match status" value="1"/>
</dbReference>
<keyword evidence="9 13" id="KW-0648">Protein biosynthesis</keyword>
<dbReference type="Gene3D" id="1.10.1160.10">
    <property type="entry name" value="Glutamyl-trna Synthetase, Domain 2"/>
    <property type="match status" value="1"/>
</dbReference>
<dbReference type="GO" id="GO:0005524">
    <property type="term" value="F:ATP binding"/>
    <property type="evidence" value="ECO:0007669"/>
    <property type="project" value="UniProtKB-KW"/>
</dbReference>
<dbReference type="InterPro" id="IPR020058">
    <property type="entry name" value="Glu/Gln-tRNA-synth_Ib_cat-dom"/>
</dbReference>
<dbReference type="GO" id="GO:0009791">
    <property type="term" value="P:post-embryonic development"/>
    <property type="evidence" value="ECO:0007669"/>
    <property type="project" value="UniProtKB-ARBA"/>
</dbReference>
<dbReference type="InterPro" id="IPR000924">
    <property type="entry name" value="Glu/Gln-tRNA-synth"/>
</dbReference>
<dbReference type="FunFam" id="1.10.1160.10:FF:000001">
    <property type="entry name" value="Glutamine--tRNA ligase"/>
    <property type="match status" value="1"/>
</dbReference>
<dbReference type="Pfam" id="PF20974">
    <property type="entry name" value="tRNA-synt_1c_C2"/>
    <property type="match status" value="1"/>
</dbReference>
<accession>A0A061R5B0</accession>
<dbReference type="InterPro" id="IPR050132">
    <property type="entry name" value="Gln/Glu-tRNA_Ligase"/>
</dbReference>
<feature type="domain" description="GST C-terminal" evidence="14">
    <location>
        <begin position="43"/>
        <end position="175"/>
    </location>
</feature>
<dbReference type="InterPro" id="IPR014729">
    <property type="entry name" value="Rossmann-like_a/b/a_fold"/>
</dbReference>
<evidence type="ECO:0000256" key="6">
    <source>
        <dbReference type="ARBA" id="ARBA00022598"/>
    </source>
</evidence>
<dbReference type="SUPFAM" id="SSF52374">
    <property type="entry name" value="Nucleotidylyl transferase"/>
    <property type="match status" value="1"/>
</dbReference>
<dbReference type="InterPro" id="IPR004526">
    <property type="entry name" value="Glu-tRNA-synth_arc/euk"/>
</dbReference>
<dbReference type="GO" id="GO:0048608">
    <property type="term" value="P:reproductive structure development"/>
    <property type="evidence" value="ECO:0007669"/>
    <property type="project" value="UniProtKB-ARBA"/>
</dbReference>
<keyword evidence="6 13" id="KW-0436">Ligase</keyword>
<dbReference type="Gene3D" id="1.20.1050.130">
    <property type="match status" value="1"/>
</dbReference>
<dbReference type="InterPro" id="IPR001412">
    <property type="entry name" value="aa-tRNA-synth_I_CS"/>
</dbReference>
<evidence type="ECO:0000313" key="15">
    <source>
        <dbReference type="EMBL" id="JAC65701.1"/>
    </source>
</evidence>
<dbReference type="PRINTS" id="PR00987">
    <property type="entry name" value="TRNASYNTHGLU"/>
</dbReference>
<organism evidence="15">
    <name type="scientific">Tetraselmis sp. GSL018</name>
    <dbReference type="NCBI Taxonomy" id="582737"/>
    <lineage>
        <taxon>Eukaryota</taxon>
        <taxon>Viridiplantae</taxon>
        <taxon>Chlorophyta</taxon>
        <taxon>core chlorophytes</taxon>
        <taxon>Chlorodendrophyceae</taxon>
        <taxon>Chlorodendrales</taxon>
        <taxon>Chlorodendraceae</taxon>
        <taxon>Tetraselmis</taxon>
    </lineage>
</organism>
<dbReference type="FunFam" id="3.40.50.620:FF:000070">
    <property type="entry name" value="Bifunctional glutamate/proline--tRNA ligase"/>
    <property type="match status" value="1"/>
</dbReference>
<dbReference type="InterPro" id="IPR004046">
    <property type="entry name" value="GST_C"/>
</dbReference>
<evidence type="ECO:0000256" key="9">
    <source>
        <dbReference type="ARBA" id="ARBA00022917"/>
    </source>
</evidence>
<dbReference type="PROSITE" id="PS50405">
    <property type="entry name" value="GST_CTER"/>
    <property type="match status" value="1"/>
</dbReference>
<keyword evidence="5" id="KW-0597">Phosphoprotein</keyword>
<dbReference type="FunFam" id="3.90.800.10:FF:000001">
    <property type="entry name" value="Glutamine--tRNA ligase"/>
    <property type="match status" value="1"/>
</dbReference>
<dbReference type="PANTHER" id="PTHR43097:SF5">
    <property type="entry name" value="GLUTAMATE--TRNA LIGASE"/>
    <property type="match status" value="1"/>
</dbReference>
<dbReference type="Pfam" id="PF00749">
    <property type="entry name" value="tRNA-synt_1c"/>
    <property type="match status" value="1"/>
</dbReference>
<evidence type="ECO:0000256" key="10">
    <source>
        <dbReference type="ARBA" id="ARBA00023146"/>
    </source>
</evidence>
<name>A0A061R5B0_9CHLO</name>
<protein>
    <recommendedName>
        <fullName evidence="3">glutamate--tRNA ligase</fullName>
        <ecNumber evidence="3">6.1.1.17</ecNumber>
    </recommendedName>
    <alternativeName>
        <fullName evidence="11">Glutamyl-tRNA synthetase</fullName>
    </alternativeName>
</protein>
<keyword evidence="8 13" id="KW-0067">ATP-binding</keyword>
<evidence type="ECO:0000256" key="12">
    <source>
        <dbReference type="ARBA" id="ARBA00048351"/>
    </source>
</evidence>
<dbReference type="PROSITE" id="PS00178">
    <property type="entry name" value="AA_TRNA_LIGASE_I"/>
    <property type="match status" value="1"/>
</dbReference>
<dbReference type="AlphaFoldDB" id="A0A061R5B0"/>
<proteinExistence type="inferred from homology"/>
<dbReference type="Gene3D" id="2.40.240.10">
    <property type="entry name" value="Ribosomal Protein L25, Chain P"/>
    <property type="match status" value="1"/>
</dbReference>
<dbReference type="Pfam" id="PF03950">
    <property type="entry name" value="tRNA-synt_1c_C"/>
    <property type="match status" value="1"/>
</dbReference>
<dbReference type="InterPro" id="IPR020061">
    <property type="entry name" value="Glu_tRNA_lig_a-bdl"/>
</dbReference>
<keyword evidence="4" id="KW-0963">Cytoplasm</keyword>
<dbReference type="GO" id="GO:0017102">
    <property type="term" value="C:methionyl glutamyl tRNA synthetase complex"/>
    <property type="evidence" value="ECO:0007669"/>
    <property type="project" value="UniProtKB-ARBA"/>
</dbReference>
<evidence type="ECO:0000256" key="1">
    <source>
        <dbReference type="ARBA" id="ARBA00004496"/>
    </source>
</evidence>
<dbReference type="GO" id="GO:0005829">
    <property type="term" value="C:cytosol"/>
    <property type="evidence" value="ECO:0007669"/>
    <property type="project" value="TreeGrafter"/>
</dbReference>